<dbReference type="EMBL" id="CP159837">
    <property type="protein sequence ID" value="XCM35581.1"/>
    <property type="molecule type" value="Genomic_DNA"/>
</dbReference>
<sequence length="55" mass="6230">MQSKYNKEIEKRKKALAEKVNHDLIGSGKLKRVGKSAKIDFFINLTGRKHLGYAA</sequence>
<name>A0AAU8JA47_9CYAN</name>
<organism evidence="1">
    <name type="scientific">Planktothricoides raciborskii GIHE-MW2</name>
    <dbReference type="NCBI Taxonomy" id="2792601"/>
    <lineage>
        <taxon>Bacteria</taxon>
        <taxon>Bacillati</taxon>
        <taxon>Cyanobacteriota</taxon>
        <taxon>Cyanophyceae</taxon>
        <taxon>Oscillatoriophycideae</taxon>
        <taxon>Oscillatoriales</taxon>
        <taxon>Oscillatoriaceae</taxon>
        <taxon>Planktothricoides</taxon>
    </lineage>
</organism>
<dbReference type="AlphaFoldDB" id="A0AAU8JA47"/>
<accession>A0AAU8JA47</accession>
<proteinExistence type="predicted"/>
<gene>
    <name evidence="1" type="ORF">ABWT76_004272</name>
</gene>
<evidence type="ECO:0008006" key="2">
    <source>
        <dbReference type="Google" id="ProtNLM"/>
    </source>
</evidence>
<protein>
    <recommendedName>
        <fullName evidence="2">Transposase</fullName>
    </recommendedName>
</protein>
<evidence type="ECO:0000313" key="1">
    <source>
        <dbReference type="EMBL" id="XCM35581.1"/>
    </source>
</evidence>
<dbReference type="RefSeq" id="WP_156331603.1">
    <property type="nucleotide sequence ID" value="NZ_CP159837.1"/>
</dbReference>
<reference evidence="1" key="1">
    <citation type="submission" date="2024-07" db="EMBL/GenBank/DDBJ databases">
        <authorList>
            <person name="Kim Y.J."/>
            <person name="Jeong J.Y."/>
        </authorList>
    </citation>
    <scope>NUCLEOTIDE SEQUENCE</scope>
    <source>
        <strain evidence="1">GIHE-MW2</strain>
    </source>
</reference>